<dbReference type="AlphaFoldDB" id="A0A1W1CQ87"/>
<keyword evidence="1" id="KW-0812">Transmembrane</keyword>
<keyword evidence="1" id="KW-0472">Membrane</keyword>
<gene>
    <name evidence="2" type="ORF">MNB_SV-14-1204</name>
</gene>
<proteinExistence type="predicted"/>
<reference evidence="2" key="1">
    <citation type="submission" date="2016-10" db="EMBL/GenBank/DDBJ databases">
        <authorList>
            <person name="de Groot N.N."/>
        </authorList>
    </citation>
    <scope>NUCLEOTIDE SEQUENCE</scope>
</reference>
<keyword evidence="1" id="KW-1133">Transmembrane helix</keyword>
<dbReference type="EMBL" id="FPHN01000235">
    <property type="protein sequence ID" value="SFV67934.1"/>
    <property type="molecule type" value="Genomic_DNA"/>
</dbReference>
<sequence>MSTQFIDPRIKKYKNIITINPYINSYYEYKNQELKKFDKLIYDDKQFTISYATNRDLIIASLDLGYDVDEEEIEDTIYMKAYEELGLDDEKEYTIHHQKANSDKESNVYNVFISEPEIVASNLSSIVEEIKYIDLLIPAPLLYGTLYNNNVLENKDAHCYIYFTMKDAFVTVYKDGEFIYSKSIEFSLEQIYDKYCALVGEKIDKEEFFEVLESEGLKTTNSIYQQNLMKLFGEVFLQINDIIIYTKRAYNIPNISKLFLGSVKSPIIGLGDYGYNYLGIPTFNLDFNFDIKNDEWYVDQLQYLMVKSGLDYLEGFKNIINISNYPRPPVFTKRSSGQFILSVIGASLLAIGIPLGYLIPSYTNEAYNLKLNADNQKLSSEVSKYKKILSDKQAVIKTEKKKLKELKTIFESKAKTLTSIYEKKVNYNFKSDFLHTFAKDLKKYSVHVEKIVSNQDEFTLHLLSADEKSITKYIKYISKEYSMTIKNIDIKRIEIDDKDKLYRGILKVSYR</sequence>
<organism evidence="2">
    <name type="scientific">hydrothermal vent metagenome</name>
    <dbReference type="NCBI Taxonomy" id="652676"/>
    <lineage>
        <taxon>unclassified sequences</taxon>
        <taxon>metagenomes</taxon>
        <taxon>ecological metagenomes</taxon>
    </lineage>
</organism>
<evidence type="ECO:0000256" key="1">
    <source>
        <dbReference type="SAM" id="Phobius"/>
    </source>
</evidence>
<feature type="transmembrane region" description="Helical" evidence="1">
    <location>
        <begin position="339"/>
        <end position="359"/>
    </location>
</feature>
<protein>
    <submittedName>
        <fullName evidence="2">Uncharacterized protein</fullName>
    </submittedName>
</protein>
<evidence type="ECO:0000313" key="2">
    <source>
        <dbReference type="EMBL" id="SFV67934.1"/>
    </source>
</evidence>
<accession>A0A1W1CQ87</accession>
<name>A0A1W1CQ87_9ZZZZ</name>